<dbReference type="Proteomes" id="UP000179381">
    <property type="component" value="Unassembled WGS sequence"/>
</dbReference>
<comment type="catalytic activity">
    <reaction evidence="7 8">
        <text>(2S,6S)-2,6-diaminopimelate = meso-2,6-diaminopimelate</text>
        <dbReference type="Rhea" id="RHEA:15393"/>
        <dbReference type="ChEBI" id="CHEBI:57609"/>
        <dbReference type="ChEBI" id="CHEBI:57791"/>
        <dbReference type="EC" id="5.1.1.7"/>
    </reaction>
</comment>
<feature type="site" description="Could be important to modulate the pK values of the two catalytic cysteine residues" evidence="8">
    <location>
        <position position="143"/>
    </location>
</feature>
<dbReference type="GO" id="GO:0005829">
    <property type="term" value="C:cytosol"/>
    <property type="evidence" value="ECO:0007669"/>
    <property type="project" value="TreeGrafter"/>
</dbReference>
<feature type="binding site" evidence="8">
    <location>
        <begin position="191"/>
        <end position="192"/>
    </location>
    <ligand>
        <name>substrate</name>
    </ligand>
</feature>
<dbReference type="EMBL" id="MFVH01000005">
    <property type="protein sequence ID" value="OGI92631.1"/>
    <property type="molecule type" value="Genomic_DNA"/>
</dbReference>
<dbReference type="NCBIfam" id="TIGR00652">
    <property type="entry name" value="DapF"/>
    <property type="match status" value="1"/>
</dbReference>
<dbReference type="GO" id="GO:0009089">
    <property type="term" value="P:lysine biosynthetic process via diaminopimelate"/>
    <property type="evidence" value="ECO:0007669"/>
    <property type="project" value="UniProtKB-UniRule"/>
</dbReference>
<protein>
    <recommendedName>
        <fullName evidence="3 8">Diaminopimelate epimerase</fullName>
        <shortName evidence="8">DAP epimerase</shortName>
        <ecNumber evidence="3 8">5.1.1.7</ecNumber>
    </recommendedName>
    <alternativeName>
        <fullName evidence="8">PLP-independent amino acid racemase</fullName>
    </alternativeName>
</protein>
<evidence type="ECO:0000256" key="9">
    <source>
        <dbReference type="PROSITE-ProRule" id="PRU10125"/>
    </source>
</evidence>
<proteinExistence type="inferred from homology"/>
<organism evidence="10 11">
    <name type="scientific">Candidatus Nomurabacteria bacterium RIFCSPLOWO2_01_FULL_46_18</name>
    <dbReference type="NCBI Taxonomy" id="1801783"/>
    <lineage>
        <taxon>Bacteria</taxon>
        <taxon>Candidatus Nomuraibacteriota</taxon>
    </lineage>
</organism>
<dbReference type="AlphaFoldDB" id="A0A1F6XFB3"/>
<feature type="binding site" evidence="8">
    <location>
        <position position="174"/>
    </location>
    <ligand>
        <name>substrate</name>
    </ligand>
</feature>
<keyword evidence="5 8" id="KW-0457">Lysine biosynthesis</keyword>
<feature type="active site" description="Proton acceptor" evidence="8">
    <location>
        <position position="201"/>
    </location>
</feature>
<evidence type="ECO:0000256" key="5">
    <source>
        <dbReference type="ARBA" id="ARBA00023154"/>
    </source>
</evidence>
<comment type="caution">
    <text evidence="8">Lacks conserved residue(s) required for the propagation of feature annotation.</text>
</comment>
<dbReference type="PANTHER" id="PTHR31689:SF0">
    <property type="entry name" value="DIAMINOPIMELATE EPIMERASE"/>
    <property type="match status" value="1"/>
</dbReference>
<dbReference type="PANTHER" id="PTHR31689">
    <property type="entry name" value="DIAMINOPIMELATE EPIMERASE, CHLOROPLASTIC"/>
    <property type="match status" value="1"/>
</dbReference>
<keyword evidence="8" id="KW-0963">Cytoplasm</keyword>
<dbReference type="PROSITE" id="PS01326">
    <property type="entry name" value="DAP_EPIMERASE"/>
    <property type="match status" value="1"/>
</dbReference>
<evidence type="ECO:0000256" key="4">
    <source>
        <dbReference type="ARBA" id="ARBA00022605"/>
    </source>
</evidence>
<evidence type="ECO:0000256" key="7">
    <source>
        <dbReference type="ARBA" id="ARBA00051712"/>
    </source>
</evidence>
<feature type="binding site" evidence="8">
    <location>
        <begin position="75"/>
        <end position="76"/>
    </location>
    <ligand>
        <name>substrate</name>
    </ligand>
</feature>
<feature type="active site" evidence="9">
    <location>
        <position position="74"/>
    </location>
</feature>
<dbReference type="SUPFAM" id="SSF54506">
    <property type="entry name" value="Diaminopimelate epimerase-like"/>
    <property type="match status" value="2"/>
</dbReference>
<dbReference type="Pfam" id="PF01678">
    <property type="entry name" value="DAP_epimerase"/>
    <property type="match status" value="2"/>
</dbReference>
<feature type="binding site" evidence="8">
    <location>
        <position position="13"/>
    </location>
    <ligand>
        <name>substrate</name>
    </ligand>
</feature>
<keyword evidence="6 8" id="KW-0413">Isomerase</keyword>
<reference evidence="10 11" key="1">
    <citation type="journal article" date="2016" name="Nat. Commun.">
        <title>Thousands of microbial genomes shed light on interconnected biogeochemical processes in an aquifer system.</title>
        <authorList>
            <person name="Anantharaman K."/>
            <person name="Brown C.T."/>
            <person name="Hug L.A."/>
            <person name="Sharon I."/>
            <person name="Castelle C.J."/>
            <person name="Probst A.J."/>
            <person name="Thomas B.C."/>
            <person name="Singh A."/>
            <person name="Wilkins M.J."/>
            <person name="Karaoz U."/>
            <person name="Brodie E.L."/>
            <person name="Williams K.H."/>
            <person name="Hubbard S.S."/>
            <person name="Banfield J.F."/>
        </authorList>
    </citation>
    <scope>NUCLEOTIDE SEQUENCE [LARGE SCALE GENOMIC DNA]</scope>
</reference>
<evidence type="ECO:0000256" key="2">
    <source>
        <dbReference type="ARBA" id="ARBA00010219"/>
    </source>
</evidence>
<dbReference type="InterPro" id="IPR001653">
    <property type="entry name" value="DAP_epimerase_DapF"/>
</dbReference>
<feature type="active site" description="Proton donor" evidence="8">
    <location>
        <position position="74"/>
    </location>
</feature>
<comment type="caution">
    <text evidence="10">The sequence shown here is derived from an EMBL/GenBank/DDBJ whole genome shotgun (WGS) entry which is preliminary data.</text>
</comment>
<feature type="site" description="Could be important to modulate the pK values of the two catalytic cysteine residues" evidence="8">
    <location>
        <position position="191"/>
    </location>
</feature>
<gene>
    <name evidence="8" type="primary">dapF</name>
    <name evidence="10" type="ORF">A2933_02370</name>
</gene>
<comment type="subunit">
    <text evidence="8">Homodimer.</text>
</comment>
<evidence type="ECO:0000256" key="8">
    <source>
        <dbReference type="HAMAP-Rule" id="MF_00197"/>
    </source>
</evidence>
<comment type="function">
    <text evidence="8">Catalyzes the stereoinversion of LL-2,6-diaminopimelate (L,L-DAP) to meso-diaminopimelate (meso-DAP), a precursor of L-lysine and an essential component of the bacterial peptidoglycan.</text>
</comment>
<dbReference type="InterPro" id="IPR018510">
    <property type="entry name" value="DAP_epimerase_AS"/>
</dbReference>
<feature type="binding site" evidence="8">
    <location>
        <begin position="202"/>
        <end position="203"/>
    </location>
    <ligand>
        <name>substrate</name>
    </ligand>
</feature>
<evidence type="ECO:0000256" key="6">
    <source>
        <dbReference type="ARBA" id="ARBA00023235"/>
    </source>
</evidence>
<feature type="binding site" evidence="8">
    <location>
        <position position="65"/>
    </location>
    <ligand>
        <name>substrate</name>
    </ligand>
</feature>
<keyword evidence="4 8" id="KW-0028">Amino-acid biosynthesis</keyword>
<comment type="similarity">
    <text evidence="2 8">Belongs to the diaminopimelate epimerase family.</text>
</comment>
<evidence type="ECO:0000313" key="10">
    <source>
        <dbReference type="EMBL" id="OGI92631.1"/>
    </source>
</evidence>
<dbReference type="UniPathway" id="UPA00034">
    <property type="reaction ID" value="UER00025"/>
</dbReference>
<evidence type="ECO:0000256" key="3">
    <source>
        <dbReference type="ARBA" id="ARBA00013080"/>
    </source>
</evidence>
<sequence>MEMEFYKYHGTGNDFILIDNRSGKFDAGDVEKIKALCHRRFGVGADGILLLENSEKYNFKMIYINSDGSRGSMCGNGGRCIVHFAHHLLKIVKDTKNVKFEAVDGEHEAEILDDERIKLKMQDVRNIGERNDLTFLYSGTTPHHIQFVTNLENFPVCSEARKVRDKNRDEKGVNVNYVEYKDGVLNMRTYERGVEDETWACGTGATSVAIASHYLGKLKGNVAHISMPGGDLTVEFEKEKDGTYKNIYLTGPAVFVFKGETN</sequence>
<evidence type="ECO:0000313" key="11">
    <source>
        <dbReference type="Proteomes" id="UP000179381"/>
    </source>
</evidence>
<dbReference type="HAMAP" id="MF_00197">
    <property type="entry name" value="DAP_epimerase"/>
    <property type="match status" value="1"/>
</dbReference>
<dbReference type="EC" id="5.1.1.7" evidence="3 8"/>
<evidence type="ECO:0000256" key="1">
    <source>
        <dbReference type="ARBA" id="ARBA00005196"/>
    </source>
</evidence>
<accession>A0A1F6XFB3</accession>
<comment type="subcellular location">
    <subcellularLocation>
        <location evidence="8">Cytoplasm</location>
    </subcellularLocation>
</comment>
<name>A0A1F6XFB3_9BACT</name>
<dbReference type="Gene3D" id="3.10.310.10">
    <property type="entry name" value="Diaminopimelate Epimerase, Chain A, domain 1"/>
    <property type="match status" value="2"/>
</dbReference>
<comment type="pathway">
    <text evidence="1 8">Amino-acid biosynthesis; L-lysine biosynthesis via DAP pathway; DL-2,6-diaminopimelate from LL-2,6-diaminopimelate: step 1/1.</text>
</comment>
<dbReference type="GO" id="GO:0008837">
    <property type="term" value="F:diaminopimelate epimerase activity"/>
    <property type="evidence" value="ECO:0007669"/>
    <property type="project" value="UniProtKB-UniRule"/>
</dbReference>